<keyword evidence="1" id="KW-1133">Transmembrane helix</keyword>
<evidence type="ECO:0000256" key="1">
    <source>
        <dbReference type="SAM" id="Phobius"/>
    </source>
</evidence>
<feature type="transmembrane region" description="Helical" evidence="1">
    <location>
        <begin position="289"/>
        <end position="309"/>
    </location>
</feature>
<evidence type="ECO:0008006" key="4">
    <source>
        <dbReference type="Google" id="ProtNLM"/>
    </source>
</evidence>
<name>A0ABP1PKZ2_9HEXA</name>
<proteinExistence type="predicted"/>
<keyword evidence="3" id="KW-1185">Reference proteome</keyword>
<feature type="transmembrane region" description="Helical" evidence="1">
    <location>
        <begin position="51"/>
        <end position="72"/>
    </location>
</feature>
<reference evidence="2 3" key="1">
    <citation type="submission" date="2024-08" db="EMBL/GenBank/DDBJ databases">
        <authorList>
            <person name="Cucini C."/>
            <person name="Frati F."/>
        </authorList>
    </citation>
    <scope>NUCLEOTIDE SEQUENCE [LARGE SCALE GENOMIC DNA]</scope>
</reference>
<organism evidence="2 3">
    <name type="scientific">Orchesella dallaii</name>
    <dbReference type="NCBI Taxonomy" id="48710"/>
    <lineage>
        <taxon>Eukaryota</taxon>
        <taxon>Metazoa</taxon>
        <taxon>Ecdysozoa</taxon>
        <taxon>Arthropoda</taxon>
        <taxon>Hexapoda</taxon>
        <taxon>Collembola</taxon>
        <taxon>Entomobryomorpha</taxon>
        <taxon>Entomobryoidea</taxon>
        <taxon>Orchesellidae</taxon>
        <taxon>Orchesellinae</taxon>
        <taxon>Orchesella</taxon>
    </lineage>
</organism>
<feature type="transmembrane region" description="Helical" evidence="1">
    <location>
        <begin position="92"/>
        <end position="109"/>
    </location>
</feature>
<accession>A0ABP1PKZ2</accession>
<feature type="transmembrane region" description="Helical" evidence="1">
    <location>
        <begin position="145"/>
        <end position="166"/>
    </location>
</feature>
<comment type="caution">
    <text evidence="2">The sequence shown here is derived from an EMBL/GenBank/DDBJ whole genome shotgun (WGS) entry which is preliminary data.</text>
</comment>
<sequence length="377" mass="43049">MFSDKTFETVVFITNFAWALRVSHFHFVKNGNKKGDGEYCPVACFTPSKLLIIKATFVIGTLYLVYIAGRAFEILYLQDQSASLALMVKLSYLFSAYTLPIIIHITTVMKAQEVPAFIMHYVQFFKDMKTKYLLPGQKGAKCRKFFIVMLIVGTLITIQNLMIVLLKPKELHLMTSMVDTKGKSVFKSGPGIILFLLQGNIWTYCFHWVAYTAGCLYLLKELDIKVKQPRTRSQLRNSETSLKILRSMQVLHRYWEDSFQYFLCPAQKATICTICTLGLYGLVKLTGPRSIIMGCVALLAMLYIITMFYKFGLVHEFSGITLENWSHSPSSTKWMRKVLKSIPSLGVYIGNFYIMEKTSIAVVLDKILNSTITLFFL</sequence>
<keyword evidence="1" id="KW-0472">Membrane</keyword>
<gene>
    <name evidence="2" type="ORF">ODALV1_LOCUS1188</name>
</gene>
<evidence type="ECO:0000313" key="2">
    <source>
        <dbReference type="EMBL" id="CAL8070333.1"/>
    </source>
</evidence>
<feature type="transmembrane region" description="Helical" evidence="1">
    <location>
        <begin position="261"/>
        <end position="283"/>
    </location>
</feature>
<evidence type="ECO:0000313" key="3">
    <source>
        <dbReference type="Proteomes" id="UP001642540"/>
    </source>
</evidence>
<keyword evidence="1" id="KW-0812">Transmembrane</keyword>
<protein>
    <recommendedName>
        <fullName evidence="4">Gustatory receptor</fullName>
    </recommendedName>
</protein>
<dbReference type="Proteomes" id="UP001642540">
    <property type="component" value="Unassembled WGS sequence"/>
</dbReference>
<dbReference type="EMBL" id="CAXLJM020000004">
    <property type="protein sequence ID" value="CAL8070333.1"/>
    <property type="molecule type" value="Genomic_DNA"/>
</dbReference>